<evidence type="ECO:0000313" key="2">
    <source>
        <dbReference type="Proteomes" id="UP001212841"/>
    </source>
</evidence>
<dbReference type="AlphaFoldDB" id="A0AAD5X382"/>
<comment type="caution">
    <text evidence="1">The sequence shown here is derived from an EMBL/GenBank/DDBJ whole genome shotgun (WGS) entry which is preliminary data.</text>
</comment>
<evidence type="ECO:0000313" key="1">
    <source>
        <dbReference type="EMBL" id="KAJ3048658.1"/>
    </source>
</evidence>
<keyword evidence="2" id="KW-1185">Reference proteome</keyword>
<dbReference type="Proteomes" id="UP001212841">
    <property type="component" value="Unassembled WGS sequence"/>
</dbReference>
<name>A0AAD5X382_9FUNG</name>
<sequence>MLVGDEDDALSPVMLLTEKDYPVLYRTSPKRFAHPQDYEISDAPIEAEIFYFSQRGHNRLLARLPFHIPNNKYSSATFVLDTGAPAHLYLNDTVVSLLGNRVETDDAGTNFIRVDTHAGNRRFVIKDVPTNHLPANIIGLPALLRMGFRLTGDDNDINAAGMSFNAVGLDQKIL</sequence>
<reference evidence="1" key="1">
    <citation type="submission" date="2020-05" db="EMBL/GenBank/DDBJ databases">
        <title>Phylogenomic resolution of chytrid fungi.</title>
        <authorList>
            <person name="Stajich J.E."/>
            <person name="Amses K."/>
            <person name="Simmons R."/>
            <person name="Seto K."/>
            <person name="Myers J."/>
            <person name="Bonds A."/>
            <person name="Quandt C.A."/>
            <person name="Barry K."/>
            <person name="Liu P."/>
            <person name="Grigoriev I."/>
            <person name="Longcore J.E."/>
            <person name="James T.Y."/>
        </authorList>
    </citation>
    <scope>NUCLEOTIDE SEQUENCE</scope>
    <source>
        <strain evidence="1">JEL0318</strain>
    </source>
</reference>
<organism evidence="1 2">
    <name type="scientific">Rhizophlyctis rosea</name>
    <dbReference type="NCBI Taxonomy" id="64517"/>
    <lineage>
        <taxon>Eukaryota</taxon>
        <taxon>Fungi</taxon>
        <taxon>Fungi incertae sedis</taxon>
        <taxon>Chytridiomycota</taxon>
        <taxon>Chytridiomycota incertae sedis</taxon>
        <taxon>Chytridiomycetes</taxon>
        <taxon>Rhizophlyctidales</taxon>
        <taxon>Rhizophlyctidaceae</taxon>
        <taxon>Rhizophlyctis</taxon>
    </lineage>
</organism>
<protein>
    <submittedName>
        <fullName evidence="1">Uncharacterized protein</fullName>
    </submittedName>
</protein>
<gene>
    <name evidence="1" type="ORF">HK097_010324</name>
</gene>
<proteinExistence type="predicted"/>
<accession>A0AAD5X382</accession>
<dbReference type="EMBL" id="JADGJD010000758">
    <property type="protein sequence ID" value="KAJ3048658.1"/>
    <property type="molecule type" value="Genomic_DNA"/>
</dbReference>